<dbReference type="GO" id="GO:0007098">
    <property type="term" value="P:centrosome cycle"/>
    <property type="evidence" value="ECO:0007669"/>
    <property type="project" value="TreeGrafter"/>
</dbReference>
<dbReference type="STRING" id="307972.A0A2G8L1Q1"/>
<dbReference type="GO" id="GO:0051225">
    <property type="term" value="P:spindle assembly"/>
    <property type="evidence" value="ECO:0007669"/>
    <property type="project" value="InterPro"/>
</dbReference>
<dbReference type="EMBL" id="MRZV01000259">
    <property type="protein sequence ID" value="PIK54181.1"/>
    <property type="molecule type" value="Genomic_DNA"/>
</dbReference>
<comment type="caution">
    <text evidence="1">The sequence shown here is derived from an EMBL/GenBank/DDBJ whole genome shotgun (WGS) entry which is preliminary data.</text>
</comment>
<evidence type="ECO:0000313" key="2">
    <source>
        <dbReference type="Proteomes" id="UP000230750"/>
    </source>
</evidence>
<dbReference type="PANTHER" id="PTHR28588:SF1">
    <property type="entry name" value="HAUS AUGMIN-LIKE COMPLEX SUBUNIT 5"/>
    <property type="match status" value="1"/>
</dbReference>
<organism evidence="1 2">
    <name type="scientific">Stichopus japonicus</name>
    <name type="common">Sea cucumber</name>
    <dbReference type="NCBI Taxonomy" id="307972"/>
    <lineage>
        <taxon>Eukaryota</taxon>
        <taxon>Metazoa</taxon>
        <taxon>Echinodermata</taxon>
        <taxon>Eleutherozoa</taxon>
        <taxon>Echinozoa</taxon>
        <taxon>Holothuroidea</taxon>
        <taxon>Aspidochirotacea</taxon>
        <taxon>Aspidochirotida</taxon>
        <taxon>Stichopodidae</taxon>
        <taxon>Apostichopus</taxon>
    </lineage>
</organism>
<protein>
    <submittedName>
        <fullName evidence="1">Uncharacterized protein</fullName>
    </submittedName>
</protein>
<dbReference type="AlphaFoldDB" id="A0A2G8L1Q1"/>
<accession>A0A2G8L1Q1</accession>
<reference evidence="1 2" key="1">
    <citation type="journal article" date="2017" name="PLoS Biol.">
        <title>The sea cucumber genome provides insights into morphological evolution and visceral regeneration.</title>
        <authorList>
            <person name="Zhang X."/>
            <person name="Sun L."/>
            <person name="Yuan J."/>
            <person name="Sun Y."/>
            <person name="Gao Y."/>
            <person name="Zhang L."/>
            <person name="Li S."/>
            <person name="Dai H."/>
            <person name="Hamel J.F."/>
            <person name="Liu C."/>
            <person name="Yu Y."/>
            <person name="Liu S."/>
            <person name="Lin W."/>
            <person name="Guo K."/>
            <person name="Jin S."/>
            <person name="Xu P."/>
            <person name="Storey K.B."/>
            <person name="Huan P."/>
            <person name="Zhang T."/>
            <person name="Zhou Y."/>
            <person name="Zhang J."/>
            <person name="Lin C."/>
            <person name="Li X."/>
            <person name="Xing L."/>
            <person name="Huo D."/>
            <person name="Sun M."/>
            <person name="Wang L."/>
            <person name="Mercier A."/>
            <person name="Li F."/>
            <person name="Yang H."/>
            <person name="Xiang J."/>
        </authorList>
    </citation>
    <scope>NUCLEOTIDE SEQUENCE [LARGE SCALE GENOMIC DNA]</scope>
    <source>
        <strain evidence="1">Shaxun</strain>
        <tissue evidence="1">Muscle</tissue>
    </source>
</reference>
<keyword evidence="2" id="KW-1185">Reference proteome</keyword>
<gene>
    <name evidence="1" type="ORF">BSL78_08911</name>
</gene>
<proteinExistence type="predicted"/>
<name>A0A2G8L1Q1_STIJA</name>
<dbReference type="InterPro" id="IPR029131">
    <property type="entry name" value="HAUS5"/>
</dbReference>
<dbReference type="PANTHER" id="PTHR28588">
    <property type="entry name" value="HAUS AUGMIN-LIKE COMPLEX SUBUNIT 5"/>
    <property type="match status" value="1"/>
</dbReference>
<dbReference type="OrthoDB" id="2019614at2759"/>
<evidence type="ECO:0000313" key="1">
    <source>
        <dbReference type="EMBL" id="PIK54181.1"/>
    </source>
</evidence>
<dbReference type="Pfam" id="PF14817">
    <property type="entry name" value="HAUS5"/>
    <property type="match status" value="1"/>
</dbReference>
<dbReference type="GO" id="GO:0005813">
    <property type="term" value="C:centrosome"/>
    <property type="evidence" value="ECO:0007669"/>
    <property type="project" value="TreeGrafter"/>
</dbReference>
<dbReference type="Proteomes" id="UP000230750">
    <property type="component" value="Unassembled WGS sequence"/>
</dbReference>
<dbReference type="GO" id="GO:0070652">
    <property type="term" value="C:HAUS complex"/>
    <property type="evidence" value="ECO:0007669"/>
    <property type="project" value="InterPro"/>
</dbReference>
<sequence length="119" mass="13757">MTSRGLLRSHDYLQGTLTSFHDKDVDIIQHTKELCEQVRDKDAKQNEQLGPVLQARLTEGAEAINVCMKTRSDLTAWWDQPAQHLTPWVKVDDLSYSQWLDKWIMGVSQMKEITDNAEK</sequence>